<comment type="similarity">
    <text evidence="7">Belongs to the class-I aminoacyl-tRNA synthetase family.</text>
</comment>
<reference evidence="9 10" key="1">
    <citation type="submission" date="2022-10" db="EMBL/GenBank/DDBJ databases">
        <title>Luteolibacter flavescens strain MCCC 1K03193, whole genome shotgun sequencing project.</title>
        <authorList>
            <person name="Zhao G."/>
            <person name="Shen L."/>
        </authorList>
    </citation>
    <scope>NUCLEOTIDE SEQUENCE [LARGE SCALE GENOMIC DNA]</scope>
    <source>
        <strain evidence="9 10">MCCC 1K03193</strain>
    </source>
</reference>
<dbReference type="PANTHER" id="PTHR43311:SF1">
    <property type="entry name" value="GLUTAMYL-Q TRNA(ASP) SYNTHETASE"/>
    <property type="match status" value="1"/>
</dbReference>
<keyword evidence="4" id="KW-0862">Zinc</keyword>
<evidence type="ECO:0000256" key="5">
    <source>
        <dbReference type="ARBA" id="ARBA00022840"/>
    </source>
</evidence>
<dbReference type="PANTHER" id="PTHR43311">
    <property type="entry name" value="GLUTAMATE--TRNA LIGASE"/>
    <property type="match status" value="1"/>
</dbReference>
<protein>
    <submittedName>
        <fullName evidence="9">tRNA glutamyl-Q(34) synthetase GluQRS</fullName>
        <ecNumber evidence="9">6.1.1.-</ecNumber>
    </submittedName>
</protein>
<dbReference type="RefSeq" id="WP_264500209.1">
    <property type="nucleotide sequence ID" value="NZ_JAPDDS010000003.1"/>
</dbReference>
<evidence type="ECO:0000256" key="7">
    <source>
        <dbReference type="RuleBase" id="RU363037"/>
    </source>
</evidence>
<dbReference type="PRINTS" id="PR00987">
    <property type="entry name" value="TRNASYNTHGLU"/>
</dbReference>
<evidence type="ECO:0000313" key="9">
    <source>
        <dbReference type="EMBL" id="MCW1884248.1"/>
    </source>
</evidence>
<keyword evidence="10" id="KW-1185">Reference proteome</keyword>
<dbReference type="InterPro" id="IPR000924">
    <property type="entry name" value="Glu/Gln-tRNA-synth"/>
</dbReference>
<keyword evidence="7" id="KW-0648">Protein biosynthesis</keyword>
<dbReference type="Pfam" id="PF00749">
    <property type="entry name" value="tRNA-synt_1c"/>
    <property type="match status" value="1"/>
</dbReference>
<keyword evidence="6 7" id="KW-0030">Aminoacyl-tRNA synthetase</keyword>
<proteinExistence type="inferred from homology"/>
<dbReference type="InterPro" id="IPR014729">
    <property type="entry name" value="Rossmann-like_a/b/a_fold"/>
</dbReference>
<accession>A0ABT3FKZ9</accession>
<sequence>MPTTTVTRFAPSPTGRLHLGHAHAAKVAHDLARQDDGRFLLRFEDIDHTRVRPEYYGGIEEDLRWLGLGWDGPALRQSERTDAYAEALEELRRIGVAYPCFCTRREIEEEVARMVSAPHGPEGALYPGTCRRLSAEERNARLAAGEQPAWRLDASMAAGITGALSFSDSRHGTIAVDPHLLGDVVLARKDIGTSYHLAVVVDDAFQQVTTVTRGEDLLPSTHVHRMLQTLLGFPEPSYLHHALVLDENGVRLAKRHDALSIRALREAGNTPAYVLARLF</sequence>
<evidence type="ECO:0000256" key="1">
    <source>
        <dbReference type="ARBA" id="ARBA00022598"/>
    </source>
</evidence>
<keyword evidence="2" id="KW-0479">Metal-binding</keyword>
<evidence type="ECO:0000256" key="3">
    <source>
        <dbReference type="ARBA" id="ARBA00022741"/>
    </source>
</evidence>
<dbReference type="InterPro" id="IPR020058">
    <property type="entry name" value="Glu/Gln-tRNA-synth_Ib_cat-dom"/>
</dbReference>
<keyword evidence="1 7" id="KW-0436">Ligase</keyword>
<dbReference type="EMBL" id="JAPDDS010000003">
    <property type="protein sequence ID" value="MCW1884248.1"/>
    <property type="molecule type" value="Genomic_DNA"/>
</dbReference>
<dbReference type="EC" id="6.1.1.-" evidence="9"/>
<comment type="caution">
    <text evidence="9">The sequence shown here is derived from an EMBL/GenBank/DDBJ whole genome shotgun (WGS) entry which is preliminary data.</text>
</comment>
<dbReference type="GO" id="GO:0016874">
    <property type="term" value="F:ligase activity"/>
    <property type="evidence" value="ECO:0007669"/>
    <property type="project" value="UniProtKB-KW"/>
</dbReference>
<name>A0ABT3FKZ9_9BACT</name>
<organism evidence="9 10">
    <name type="scientific">Luteolibacter flavescens</name>
    <dbReference type="NCBI Taxonomy" id="1859460"/>
    <lineage>
        <taxon>Bacteria</taxon>
        <taxon>Pseudomonadati</taxon>
        <taxon>Verrucomicrobiota</taxon>
        <taxon>Verrucomicrobiia</taxon>
        <taxon>Verrucomicrobiales</taxon>
        <taxon>Verrucomicrobiaceae</taxon>
        <taxon>Luteolibacter</taxon>
    </lineage>
</organism>
<dbReference type="InterPro" id="IPR001412">
    <property type="entry name" value="aa-tRNA-synth_I_CS"/>
</dbReference>
<keyword evidence="3 7" id="KW-0547">Nucleotide-binding</keyword>
<evidence type="ECO:0000256" key="4">
    <source>
        <dbReference type="ARBA" id="ARBA00022833"/>
    </source>
</evidence>
<gene>
    <name evidence="9" type="primary">gluQRS</name>
    <name evidence="9" type="ORF">OKA04_05860</name>
</gene>
<dbReference type="Proteomes" id="UP001207930">
    <property type="component" value="Unassembled WGS sequence"/>
</dbReference>
<dbReference type="NCBIfam" id="NF004315">
    <property type="entry name" value="PRK05710.1-4"/>
    <property type="match status" value="1"/>
</dbReference>
<feature type="domain" description="Glutamyl/glutaminyl-tRNA synthetase class Ib catalytic" evidence="8">
    <location>
        <begin position="6"/>
        <end position="275"/>
    </location>
</feature>
<evidence type="ECO:0000256" key="2">
    <source>
        <dbReference type="ARBA" id="ARBA00022723"/>
    </source>
</evidence>
<evidence type="ECO:0000256" key="6">
    <source>
        <dbReference type="ARBA" id="ARBA00023146"/>
    </source>
</evidence>
<evidence type="ECO:0000313" key="10">
    <source>
        <dbReference type="Proteomes" id="UP001207930"/>
    </source>
</evidence>
<keyword evidence="5 7" id="KW-0067">ATP-binding</keyword>
<evidence type="ECO:0000259" key="8">
    <source>
        <dbReference type="Pfam" id="PF00749"/>
    </source>
</evidence>
<dbReference type="SUPFAM" id="SSF52374">
    <property type="entry name" value="Nucleotidylyl transferase"/>
    <property type="match status" value="1"/>
</dbReference>
<dbReference type="Gene3D" id="3.40.50.620">
    <property type="entry name" value="HUPs"/>
    <property type="match status" value="1"/>
</dbReference>
<dbReference type="InterPro" id="IPR049940">
    <property type="entry name" value="GluQ/Sye"/>
</dbReference>
<dbReference type="PROSITE" id="PS00178">
    <property type="entry name" value="AA_TRNA_LIGASE_I"/>
    <property type="match status" value="1"/>
</dbReference>